<evidence type="ECO:0000313" key="10">
    <source>
        <dbReference type="EMBL" id="GAJ03541.1"/>
    </source>
</evidence>
<dbReference type="PANTHER" id="PTHR35011">
    <property type="entry name" value="2,3-DIKETO-L-GULONATE TRAP TRANSPORTER SMALL PERMEASE PROTEIN YIAM"/>
    <property type="match status" value="1"/>
</dbReference>
<proteinExistence type="predicted"/>
<comment type="subcellular location">
    <subcellularLocation>
        <location evidence="1">Cell inner membrane</location>
        <topology evidence="1">Multi-pass membrane protein</topology>
    </subcellularLocation>
</comment>
<dbReference type="GO" id="GO:0022857">
    <property type="term" value="F:transmembrane transporter activity"/>
    <property type="evidence" value="ECO:0007669"/>
    <property type="project" value="TreeGrafter"/>
</dbReference>
<comment type="caution">
    <text evidence="10">The sequence shown here is derived from an EMBL/GenBank/DDBJ whole genome shotgun (WGS) entry which is preliminary data.</text>
</comment>
<sequence>MEVPRINKRIVCLKEGSQNFVYHLDNITEIILWMGLGLILFAVVFHVIGRYFFGKTYMGTMELIRYTMIWTSILGASNAFTSGEHIGMEFLRNKVSKRTWSRISLLANILLCIFLIAMLIGGIKLSFINWNQISLGMQIPMFYPYLAIPVGALFMFFHVLLNILNIIASNKFI</sequence>
<dbReference type="GO" id="GO:0015740">
    <property type="term" value="P:C4-dicarboxylate transport"/>
    <property type="evidence" value="ECO:0007669"/>
    <property type="project" value="TreeGrafter"/>
</dbReference>
<keyword evidence="5 8" id="KW-0812">Transmembrane</keyword>
<evidence type="ECO:0000256" key="7">
    <source>
        <dbReference type="ARBA" id="ARBA00023136"/>
    </source>
</evidence>
<evidence type="ECO:0000256" key="4">
    <source>
        <dbReference type="ARBA" id="ARBA00022519"/>
    </source>
</evidence>
<dbReference type="AlphaFoldDB" id="X1UUJ7"/>
<evidence type="ECO:0000256" key="5">
    <source>
        <dbReference type="ARBA" id="ARBA00022692"/>
    </source>
</evidence>
<keyword evidence="3" id="KW-1003">Cell membrane</keyword>
<evidence type="ECO:0000256" key="6">
    <source>
        <dbReference type="ARBA" id="ARBA00022989"/>
    </source>
</evidence>
<dbReference type="InterPro" id="IPR055348">
    <property type="entry name" value="DctQ"/>
</dbReference>
<keyword evidence="4" id="KW-0997">Cell inner membrane</keyword>
<evidence type="ECO:0000256" key="1">
    <source>
        <dbReference type="ARBA" id="ARBA00004429"/>
    </source>
</evidence>
<evidence type="ECO:0000256" key="2">
    <source>
        <dbReference type="ARBA" id="ARBA00022448"/>
    </source>
</evidence>
<feature type="domain" description="Tripartite ATP-independent periplasmic transporters DctQ component" evidence="9">
    <location>
        <begin position="40"/>
        <end position="167"/>
    </location>
</feature>
<protein>
    <recommendedName>
        <fullName evidence="9">Tripartite ATP-independent periplasmic transporters DctQ component domain-containing protein</fullName>
    </recommendedName>
</protein>
<feature type="transmembrane region" description="Helical" evidence="8">
    <location>
        <begin position="30"/>
        <end position="53"/>
    </location>
</feature>
<keyword evidence="7 8" id="KW-0472">Membrane</keyword>
<dbReference type="GO" id="GO:0005886">
    <property type="term" value="C:plasma membrane"/>
    <property type="evidence" value="ECO:0007669"/>
    <property type="project" value="UniProtKB-SubCell"/>
</dbReference>
<name>X1UUJ7_9ZZZZ</name>
<keyword evidence="6 8" id="KW-1133">Transmembrane helix</keyword>
<accession>X1UUJ7</accession>
<dbReference type="InterPro" id="IPR007387">
    <property type="entry name" value="TRAP_DctQ"/>
</dbReference>
<evidence type="ECO:0000256" key="8">
    <source>
        <dbReference type="SAM" id="Phobius"/>
    </source>
</evidence>
<organism evidence="10">
    <name type="scientific">marine sediment metagenome</name>
    <dbReference type="NCBI Taxonomy" id="412755"/>
    <lineage>
        <taxon>unclassified sequences</taxon>
        <taxon>metagenomes</taxon>
        <taxon>ecological metagenomes</taxon>
    </lineage>
</organism>
<evidence type="ECO:0000259" key="9">
    <source>
        <dbReference type="Pfam" id="PF04290"/>
    </source>
</evidence>
<feature type="transmembrane region" description="Helical" evidence="8">
    <location>
        <begin position="103"/>
        <end position="123"/>
    </location>
</feature>
<feature type="transmembrane region" description="Helical" evidence="8">
    <location>
        <begin position="143"/>
        <end position="168"/>
    </location>
</feature>
<keyword evidence="2" id="KW-0813">Transport</keyword>
<gene>
    <name evidence="10" type="ORF">S12H4_53564</name>
</gene>
<dbReference type="PANTHER" id="PTHR35011:SF2">
    <property type="entry name" value="2,3-DIKETO-L-GULONATE TRAP TRANSPORTER SMALL PERMEASE PROTEIN YIAM"/>
    <property type="match status" value="1"/>
</dbReference>
<dbReference type="Pfam" id="PF04290">
    <property type="entry name" value="DctQ"/>
    <property type="match status" value="1"/>
</dbReference>
<reference evidence="10" key="1">
    <citation type="journal article" date="2014" name="Front. Microbiol.">
        <title>High frequency of phylogenetically diverse reductive dehalogenase-homologous genes in deep subseafloor sedimentary metagenomes.</title>
        <authorList>
            <person name="Kawai M."/>
            <person name="Futagami T."/>
            <person name="Toyoda A."/>
            <person name="Takaki Y."/>
            <person name="Nishi S."/>
            <person name="Hori S."/>
            <person name="Arai W."/>
            <person name="Tsubouchi T."/>
            <person name="Morono Y."/>
            <person name="Uchiyama I."/>
            <person name="Ito T."/>
            <person name="Fujiyama A."/>
            <person name="Inagaki F."/>
            <person name="Takami H."/>
        </authorList>
    </citation>
    <scope>NUCLEOTIDE SEQUENCE</scope>
    <source>
        <strain evidence="10">Expedition CK06-06</strain>
    </source>
</reference>
<evidence type="ECO:0000256" key="3">
    <source>
        <dbReference type="ARBA" id="ARBA00022475"/>
    </source>
</evidence>
<dbReference type="EMBL" id="BARW01034121">
    <property type="protein sequence ID" value="GAJ03541.1"/>
    <property type="molecule type" value="Genomic_DNA"/>
</dbReference>